<evidence type="ECO:0000259" key="8">
    <source>
        <dbReference type="Pfam" id="PF17767"/>
    </source>
</evidence>
<evidence type="ECO:0000256" key="2">
    <source>
        <dbReference type="ARBA" id="ARBA00010897"/>
    </source>
</evidence>
<keyword evidence="5" id="KW-0436">Ligase</keyword>
<dbReference type="InterPro" id="IPR041525">
    <property type="entry name" value="N/Namide_PRibTrfase"/>
</dbReference>
<gene>
    <name evidence="9" type="ORF">LCGC14_0113150</name>
</gene>
<dbReference type="EC" id="6.3.4.21" evidence="3"/>
<dbReference type="InterPro" id="IPR007229">
    <property type="entry name" value="Nic_PRibTrfase-Fam"/>
</dbReference>
<comment type="caution">
    <text evidence="9">The sequence shown here is derived from an EMBL/GenBank/DDBJ whole genome shotgun (WGS) entry which is preliminary data.</text>
</comment>
<dbReference type="NCBIfam" id="NF003704">
    <property type="entry name" value="PRK05321.1"/>
    <property type="match status" value="1"/>
</dbReference>
<comment type="similarity">
    <text evidence="2">Belongs to the NAPRTase family.</text>
</comment>
<dbReference type="Gene3D" id="3.20.140.10">
    <property type="entry name" value="nicotinate phosphoribosyltransferase"/>
    <property type="match status" value="1"/>
</dbReference>
<keyword evidence="4" id="KW-0597">Phosphoprotein</keyword>
<evidence type="ECO:0000256" key="4">
    <source>
        <dbReference type="ARBA" id="ARBA00022553"/>
    </source>
</evidence>
<reference evidence="9" key="1">
    <citation type="journal article" date="2015" name="Nature">
        <title>Complex archaea that bridge the gap between prokaryotes and eukaryotes.</title>
        <authorList>
            <person name="Spang A."/>
            <person name="Saw J.H."/>
            <person name="Jorgensen S.L."/>
            <person name="Zaremba-Niedzwiedzka K."/>
            <person name="Martijn J."/>
            <person name="Lind A.E."/>
            <person name="van Eijk R."/>
            <person name="Schleper C."/>
            <person name="Guy L."/>
            <person name="Ettema T.J."/>
        </authorList>
    </citation>
    <scope>NUCLEOTIDE SEQUENCE</scope>
</reference>
<sequence>MEDLANRVHNHNYRMDPYVRSLLDTDFYKILMCYFAWKEFPKTVVTFEVKNRSAKTTKLRDVIVEEDLRAQLDYVRTLRLTESELIWLAGNTFYGQTGIFPGDFIDFLRNLQLPEYELGIGEDGDFALSFTGTWAEVMLWEIYALSILNEARSRAGMAGMSRYELKVLYANATAKLVDKLKRLKEAGVPGIAEFGTRRRHGFLWQDFVLEAMTEELGDNFIGTSNALHAMRRGLPAIGTNAHELPMVIAALTSLRAPGSKEQLFRAQYDVLRLWEKTFDGNLLVALPDTFGTTQFLKGVAEEFPEIKDWRGFREDSKDPFEGGEEKIAFWESICVDPRDKLQLFSDGLDVDQMISLHAQFNGRIQEGYGWGTLATNDFRGCDPRGGHALDPISVVCKVRYVTDHVTGKTVSAVKLSDNYEKATGDADAVDFYRETFGSEGLTNAPVIV</sequence>
<dbReference type="Pfam" id="PF17767">
    <property type="entry name" value="NAPRTase_N"/>
    <property type="match status" value="1"/>
</dbReference>
<keyword evidence="6" id="KW-0662">Pyridine nucleotide biosynthesis</keyword>
<comment type="pathway">
    <text evidence="1">Cofactor biosynthesis; NAD(+) biosynthesis; nicotinate D-ribonucleotide from nicotinate: step 1/1.</text>
</comment>
<proteinExistence type="inferred from homology"/>
<dbReference type="SUPFAM" id="SSF54675">
    <property type="entry name" value="Nicotinate/Quinolinate PRTase N-terminal domain-like"/>
    <property type="match status" value="1"/>
</dbReference>
<feature type="domain" description="Nicotinate/nicotinamide phosphoribosyltransferase" evidence="7">
    <location>
        <begin position="191"/>
        <end position="437"/>
    </location>
</feature>
<feature type="domain" description="Nicotinate phosphoribosyltransferase N-terminal" evidence="8">
    <location>
        <begin position="23"/>
        <end position="149"/>
    </location>
</feature>
<dbReference type="HAMAP" id="MF_00570">
    <property type="entry name" value="NAPRTase"/>
    <property type="match status" value="1"/>
</dbReference>
<evidence type="ECO:0000313" key="9">
    <source>
        <dbReference type="EMBL" id="KKO01960.1"/>
    </source>
</evidence>
<dbReference type="EMBL" id="LAZR01000033">
    <property type="protein sequence ID" value="KKO01960.1"/>
    <property type="molecule type" value="Genomic_DNA"/>
</dbReference>
<dbReference type="GO" id="GO:0004516">
    <property type="term" value="F:nicotinate phosphoribosyltransferase activity"/>
    <property type="evidence" value="ECO:0007669"/>
    <property type="project" value="UniProtKB-EC"/>
</dbReference>
<dbReference type="InterPro" id="IPR040727">
    <property type="entry name" value="NAPRTase_N"/>
</dbReference>
<dbReference type="GO" id="GO:0005829">
    <property type="term" value="C:cytosol"/>
    <property type="evidence" value="ECO:0007669"/>
    <property type="project" value="TreeGrafter"/>
</dbReference>
<evidence type="ECO:0000256" key="5">
    <source>
        <dbReference type="ARBA" id="ARBA00022598"/>
    </source>
</evidence>
<dbReference type="Pfam" id="PF04095">
    <property type="entry name" value="NAPRTase"/>
    <property type="match status" value="1"/>
</dbReference>
<evidence type="ECO:0000256" key="6">
    <source>
        <dbReference type="ARBA" id="ARBA00022642"/>
    </source>
</evidence>
<dbReference type="SUPFAM" id="SSF51690">
    <property type="entry name" value="Nicotinate/Quinolinate PRTase C-terminal domain-like"/>
    <property type="match status" value="1"/>
</dbReference>
<accession>A0A0F9VD51</accession>
<dbReference type="PANTHER" id="PTHR11098">
    <property type="entry name" value="NICOTINATE PHOSPHORIBOSYLTRANSFERASE"/>
    <property type="match status" value="1"/>
</dbReference>
<dbReference type="GO" id="GO:0034355">
    <property type="term" value="P:NAD+ biosynthetic process via the salvage pathway"/>
    <property type="evidence" value="ECO:0007669"/>
    <property type="project" value="TreeGrafter"/>
</dbReference>
<organism evidence="9">
    <name type="scientific">marine sediment metagenome</name>
    <dbReference type="NCBI Taxonomy" id="412755"/>
    <lineage>
        <taxon>unclassified sequences</taxon>
        <taxon>metagenomes</taxon>
        <taxon>ecological metagenomes</taxon>
    </lineage>
</organism>
<dbReference type="PIRSF" id="PIRSF000484">
    <property type="entry name" value="NAPRT"/>
    <property type="match status" value="1"/>
</dbReference>
<dbReference type="AlphaFoldDB" id="A0A0F9VD51"/>
<dbReference type="InterPro" id="IPR036068">
    <property type="entry name" value="Nicotinate_pribotase-like_C"/>
</dbReference>
<dbReference type="PANTHER" id="PTHR11098:SF1">
    <property type="entry name" value="NICOTINATE PHOSPHORIBOSYLTRANSFERASE"/>
    <property type="match status" value="1"/>
</dbReference>
<dbReference type="InterPro" id="IPR006406">
    <property type="entry name" value="Nic_PRibTrfase"/>
</dbReference>
<name>A0A0F9VD51_9ZZZZ</name>
<evidence type="ECO:0000256" key="3">
    <source>
        <dbReference type="ARBA" id="ARBA00013236"/>
    </source>
</evidence>
<dbReference type="UniPathway" id="UPA00253">
    <property type="reaction ID" value="UER00457"/>
</dbReference>
<protein>
    <recommendedName>
        <fullName evidence="3">nicotinate phosphoribosyltransferase</fullName>
        <ecNumber evidence="3">6.3.4.21</ecNumber>
    </recommendedName>
</protein>
<evidence type="ECO:0000259" key="7">
    <source>
        <dbReference type="Pfam" id="PF04095"/>
    </source>
</evidence>
<evidence type="ECO:0000256" key="1">
    <source>
        <dbReference type="ARBA" id="ARBA00004952"/>
    </source>
</evidence>